<dbReference type="GO" id="GO:0016020">
    <property type="term" value="C:membrane"/>
    <property type="evidence" value="ECO:0007669"/>
    <property type="project" value="UniProtKB-SubCell"/>
</dbReference>
<feature type="transmembrane region" description="Helical" evidence="5">
    <location>
        <begin position="16"/>
        <end position="40"/>
    </location>
</feature>
<gene>
    <name evidence="6" type="ORF">BST99_01975</name>
</gene>
<dbReference type="InterPro" id="IPR051423">
    <property type="entry name" value="CD225/Dispanin"/>
</dbReference>
<dbReference type="PANTHER" id="PTHR14948:SF25">
    <property type="entry name" value="DUF4190 DOMAIN-CONTAINING PROTEIN"/>
    <property type="match status" value="1"/>
</dbReference>
<name>A0A2S7T441_9FLAO</name>
<dbReference type="OrthoDB" id="9815705at2"/>
<keyword evidence="3 5" id="KW-1133">Transmembrane helix</keyword>
<evidence type="ECO:0000256" key="5">
    <source>
        <dbReference type="SAM" id="Phobius"/>
    </source>
</evidence>
<proteinExistence type="predicted"/>
<dbReference type="EMBL" id="MQVX01000001">
    <property type="protein sequence ID" value="PQJ14673.1"/>
    <property type="molecule type" value="Genomic_DNA"/>
</dbReference>
<accession>A0A2S7T441</accession>
<dbReference type="AlphaFoldDB" id="A0A2S7T441"/>
<sequence>METNNPAVRPPKPSNYLALAIITTILCCQVTGIVSIIYAARVNELYERGEYAEAERASKNAKIWGLVGIGLFVVIMVVYLAIFGFAIFAEASNGDFNF</sequence>
<keyword evidence="7" id="KW-1185">Reference proteome</keyword>
<keyword evidence="2 5" id="KW-0812">Transmembrane</keyword>
<comment type="caution">
    <text evidence="6">The sequence shown here is derived from an EMBL/GenBank/DDBJ whole genome shotgun (WGS) entry which is preliminary data.</text>
</comment>
<evidence type="ECO:0008006" key="8">
    <source>
        <dbReference type="Google" id="ProtNLM"/>
    </source>
</evidence>
<evidence type="ECO:0000313" key="7">
    <source>
        <dbReference type="Proteomes" id="UP000239366"/>
    </source>
</evidence>
<evidence type="ECO:0000313" key="6">
    <source>
        <dbReference type="EMBL" id="PQJ14673.1"/>
    </source>
</evidence>
<comment type="subcellular location">
    <subcellularLocation>
        <location evidence="1">Membrane</location>
    </subcellularLocation>
</comment>
<organism evidence="6 7">
    <name type="scientific">Aureicoccus marinus</name>
    <dbReference type="NCBI Taxonomy" id="754435"/>
    <lineage>
        <taxon>Bacteria</taxon>
        <taxon>Pseudomonadati</taxon>
        <taxon>Bacteroidota</taxon>
        <taxon>Flavobacteriia</taxon>
        <taxon>Flavobacteriales</taxon>
        <taxon>Flavobacteriaceae</taxon>
        <taxon>Aureicoccus</taxon>
    </lineage>
</organism>
<protein>
    <recommendedName>
        <fullName evidence="8">CD225/dispanin family protein</fullName>
    </recommendedName>
</protein>
<dbReference type="Pfam" id="PF04505">
    <property type="entry name" value="CD225"/>
    <property type="match status" value="1"/>
</dbReference>
<evidence type="ECO:0000256" key="1">
    <source>
        <dbReference type="ARBA" id="ARBA00004370"/>
    </source>
</evidence>
<dbReference type="InterPro" id="IPR007593">
    <property type="entry name" value="CD225/Dispanin_fam"/>
</dbReference>
<evidence type="ECO:0000256" key="2">
    <source>
        <dbReference type="ARBA" id="ARBA00022692"/>
    </source>
</evidence>
<feature type="transmembrane region" description="Helical" evidence="5">
    <location>
        <begin position="61"/>
        <end position="88"/>
    </location>
</feature>
<keyword evidence="4 5" id="KW-0472">Membrane</keyword>
<reference evidence="7" key="1">
    <citation type="submission" date="2016-11" db="EMBL/GenBank/DDBJ databases">
        <title>Trade-off between light-utilization and light-protection in marine flavobacteria.</title>
        <authorList>
            <person name="Kumagai Y."/>
            <person name="Yoshizawa S."/>
            <person name="Kogure K."/>
        </authorList>
    </citation>
    <scope>NUCLEOTIDE SEQUENCE [LARGE SCALE GENOMIC DNA]</scope>
    <source>
        <strain evidence="7">SG-18</strain>
    </source>
</reference>
<dbReference type="Proteomes" id="UP000239366">
    <property type="component" value="Unassembled WGS sequence"/>
</dbReference>
<evidence type="ECO:0000256" key="4">
    <source>
        <dbReference type="ARBA" id="ARBA00023136"/>
    </source>
</evidence>
<evidence type="ECO:0000256" key="3">
    <source>
        <dbReference type="ARBA" id="ARBA00022989"/>
    </source>
</evidence>
<dbReference type="PANTHER" id="PTHR14948">
    <property type="entry name" value="NG5"/>
    <property type="match status" value="1"/>
</dbReference>
<dbReference type="RefSeq" id="WP_105000307.1">
    <property type="nucleotide sequence ID" value="NZ_MQVX01000001.1"/>
</dbReference>